<gene>
    <name evidence="3" type="ORF">GCM10009716_34010</name>
</gene>
<evidence type="ECO:0000256" key="1">
    <source>
        <dbReference type="SAM" id="MobiDB-lite"/>
    </source>
</evidence>
<name>A0ABN2PII4_9ACTN</name>
<feature type="region of interest" description="Disordered" evidence="1">
    <location>
        <begin position="137"/>
        <end position="159"/>
    </location>
</feature>
<dbReference type="SMART" id="SM01040">
    <property type="entry name" value="Bro-N"/>
    <property type="match status" value="1"/>
</dbReference>
<comment type="caution">
    <text evidence="3">The sequence shown here is derived from an EMBL/GenBank/DDBJ whole genome shotgun (WGS) entry which is preliminary data.</text>
</comment>
<dbReference type="InterPro" id="IPR003497">
    <property type="entry name" value="BRO_N_domain"/>
</dbReference>
<dbReference type="EMBL" id="BAAAMJ010000032">
    <property type="protein sequence ID" value="GAA1922729.1"/>
    <property type="molecule type" value="Genomic_DNA"/>
</dbReference>
<protein>
    <recommendedName>
        <fullName evidence="2">Bro-N domain-containing protein</fullName>
    </recommendedName>
</protein>
<feature type="domain" description="Bro-N" evidence="2">
    <location>
        <begin position="31"/>
        <end position="133"/>
    </location>
</feature>
<dbReference type="RefSeq" id="WP_344263228.1">
    <property type="nucleotide sequence ID" value="NZ_BAAAMJ010000032.1"/>
</dbReference>
<proteinExistence type="predicted"/>
<accession>A0ABN2PII4</accession>
<dbReference type="Pfam" id="PF02498">
    <property type="entry name" value="Bro-N"/>
    <property type="match status" value="1"/>
</dbReference>
<evidence type="ECO:0000313" key="3">
    <source>
        <dbReference type="EMBL" id="GAA1922729.1"/>
    </source>
</evidence>
<keyword evidence="4" id="KW-1185">Reference proteome</keyword>
<sequence length="202" mass="21852">MNTTSPALPAGRLKGLGLLADALTYPDTGETVELITARDGTKWFWLHEVAKVTQLPHLRKDLTRRLDPDEWRKIDVSAGQGSVATGDVIRNPMRILVSVPGVLKLLASSRKPSARAFDRWARHEVLAPLLTTGHVPEDGDRLVSGHRRPAASSAIRSPGLNPSCATSLSAAALNARRPTVHEVLRPPHLNEPGRAVESGRPC</sequence>
<organism evidence="3 4">
    <name type="scientific">Streptomyces sodiiphilus</name>
    <dbReference type="NCBI Taxonomy" id="226217"/>
    <lineage>
        <taxon>Bacteria</taxon>
        <taxon>Bacillati</taxon>
        <taxon>Actinomycetota</taxon>
        <taxon>Actinomycetes</taxon>
        <taxon>Kitasatosporales</taxon>
        <taxon>Streptomycetaceae</taxon>
        <taxon>Streptomyces</taxon>
    </lineage>
</organism>
<dbReference type="PROSITE" id="PS51750">
    <property type="entry name" value="BRO_N"/>
    <property type="match status" value="1"/>
</dbReference>
<reference evidence="3 4" key="1">
    <citation type="journal article" date="2019" name="Int. J. Syst. Evol. Microbiol.">
        <title>The Global Catalogue of Microorganisms (GCM) 10K type strain sequencing project: providing services to taxonomists for standard genome sequencing and annotation.</title>
        <authorList>
            <consortium name="The Broad Institute Genomics Platform"/>
            <consortium name="The Broad Institute Genome Sequencing Center for Infectious Disease"/>
            <person name="Wu L."/>
            <person name="Ma J."/>
        </authorList>
    </citation>
    <scope>NUCLEOTIDE SEQUENCE [LARGE SCALE GENOMIC DNA]</scope>
    <source>
        <strain evidence="3 4">JCM 13581</strain>
    </source>
</reference>
<evidence type="ECO:0000259" key="2">
    <source>
        <dbReference type="PROSITE" id="PS51750"/>
    </source>
</evidence>
<dbReference type="Proteomes" id="UP001501303">
    <property type="component" value="Unassembled WGS sequence"/>
</dbReference>
<evidence type="ECO:0000313" key="4">
    <source>
        <dbReference type="Proteomes" id="UP001501303"/>
    </source>
</evidence>